<feature type="compositionally biased region" description="Low complexity" evidence="1">
    <location>
        <begin position="283"/>
        <end position="304"/>
    </location>
</feature>
<evidence type="ECO:0000256" key="1">
    <source>
        <dbReference type="SAM" id="MobiDB-lite"/>
    </source>
</evidence>
<proteinExistence type="predicted"/>
<protein>
    <submittedName>
        <fullName evidence="2">Uncharacterized protein</fullName>
    </submittedName>
</protein>
<evidence type="ECO:0000313" key="3">
    <source>
        <dbReference type="Proteomes" id="UP001642405"/>
    </source>
</evidence>
<feature type="compositionally biased region" description="Low complexity" evidence="1">
    <location>
        <begin position="198"/>
        <end position="215"/>
    </location>
</feature>
<dbReference type="PANTHER" id="PTHR38645:SF1">
    <property type="entry name" value="YALI0F12243P"/>
    <property type="match status" value="1"/>
</dbReference>
<feature type="compositionally biased region" description="Acidic residues" evidence="1">
    <location>
        <begin position="156"/>
        <end position="166"/>
    </location>
</feature>
<sequence>MANNTANNTMLGHGAESSPEELLDVFKAAALSVTKLYKTSAAVQSKARIEGYQDCLEDLLTVLEKGDADVRTIRRWVVERLDGREPILSTIESEDEVEKTEGNATPEPQLASAAANTSGTSTSNNSSSSSSSSTSSNNNSNGAAASNSDTAMQTEVETETEMETEADATPSPAKNSRAIAASTMVAPALTKKSKSKARSAATATATTITTTTDTAPDTVESAAAHPPNVDQFSFRSSVPYPTESFLELANLDLSDRRSAPGSVKDASEPASSANGTSTFVFNAPSQTTASAETTSSSPSHTSNSRQFRLRHATGRPAVRNALTARMNRTSAGQKRKLNFDEIFDLASLGYGKDVFGRGGGKRSRQA</sequence>
<feature type="region of interest" description="Disordered" evidence="1">
    <location>
        <begin position="89"/>
        <end position="230"/>
    </location>
</feature>
<accession>A0ABP0AVR0</accession>
<feature type="compositionally biased region" description="Polar residues" evidence="1">
    <location>
        <begin position="269"/>
        <end position="280"/>
    </location>
</feature>
<feature type="region of interest" description="Disordered" evidence="1">
    <location>
        <begin position="257"/>
        <end position="331"/>
    </location>
</feature>
<evidence type="ECO:0000313" key="2">
    <source>
        <dbReference type="EMBL" id="CAK7211322.1"/>
    </source>
</evidence>
<dbReference type="EMBL" id="CAWUHB010000004">
    <property type="protein sequence ID" value="CAK7211322.1"/>
    <property type="molecule type" value="Genomic_DNA"/>
</dbReference>
<name>A0ABP0AVR0_9PEZI</name>
<organism evidence="2 3">
    <name type="scientific">Sporothrix curviconia</name>
    <dbReference type="NCBI Taxonomy" id="1260050"/>
    <lineage>
        <taxon>Eukaryota</taxon>
        <taxon>Fungi</taxon>
        <taxon>Dikarya</taxon>
        <taxon>Ascomycota</taxon>
        <taxon>Pezizomycotina</taxon>
        <taxon>Sordariomycetes</taxon>
        <taxon>Sordariomycetidae</taxon>
        <taxon>Ophiostomatales</taxon>
        <taxon>Ophiostomataceae</taxon>
        <taxon>Sporothrix</taxon>
    </lineage>
</organism>
<gene>
    <name evidence="2" type="ORF">SCUCBS95973_001073</name>
</gene>
<comment type="caution">
    <text evidence="2">The sequence shown here is derived from an EMBL/GenBank/DDBJ whole genome shotgun (WGS) entry which is preliminary data.</text>
</comment>
<keyword evidence="3" id="KW-1185">Reference proteome</keyword>
<reference evidence="2 3" key="1">
    <citation type="submission" date="2024-01" db="EMBL/GenBank/DDBJ databases">
        <authorList>
            <person name="Allen C."/>
            <person name="Tagirdzhanova G."/>
        </authorList>
    </citation>
    <scope>NUCLEOTIDE SEQUENCE [LARGE SCALE GENOMIC DNA]</scope>
</reference>
<feature type="compositionally biased region" description="Low complexity" evidence="1">
    <location>
        <begin position="111"/>
        <end position="155"/>
    </location>
</feature>
<dbReference type="InterPro" id="IPR029196">
    <property type="entry name" value="HAPSTR1-like"/>
</dbReference>
<dbReference type="PANTHER" id="PTHR38645">
    <property type="entry name" value="CHROMOSOME 9, WHOLE GENOME SHOTGUN SEQUENCE"/>
    <property type="match status" value="1"/>
</dbReference>
<dbReference type="Proteomes" id="UP001642405">
    <property type="component" value="Unassembled WGS sequence"/>
</dbReference>
<dbReference type="Pfam" id="PF15251">
    <property type="entry name" value="TAPR1-like"/>
    <property type="match status" value="1"/>
</dbReference>